<evidence type="ECO:0000256" key="6">
    <source>
        <dbReference type="ARBA" id="ARBA00025728"/>
    </source>
</evidence>
<feature type="domain" description="XRCC4 N-terminal" evidence="8">
    <location>
        <begin position="17"/>
        <end position="113"/>
    </location>
</feature>
<dbReference type="GO" id="GO:0003677">
    <property type="term" value="F:DNA binding"/>
    <property type="evidence" value="ECO:0007669"/>
    <property type="project" value="InterPro"/>
</dbReference>
<dbReference type="InterPro" id="IPR038051">
    <property type="entry name" value="XRCC4-like_N_sf"/>
</dbReference>
<comment type="subcellular location">
    <subcellularLocation>
        <location evidence="1">Nucleus</location>
    </subcellularLocation>
</comment>
<evidence type="ECO:0000313" key="10">
    <source>
        <dbReference type="Ensembl" id="ENSGWIP00000055938.1"/>
    </source>
</evidence>
<evidence type="ECO:0000256" key="7">
    <source>
        <dbReference type="SAM" id="Coils"/>
    </source>
</evidence>
<dbReference type="InterPro" id="IPR053962">
    <property type="entry name" value="XRCC4_CC"/>
</dbReference>
<protein>
    <recommendedName>
        <fullName evidence="12">DNA repair protein XRCC4</fullName>
    </recommendedName>
</protein>
<reference evidence="10" key="1">
    <citation type="submission" date="2020-06" db="EMBL/GenBank/DDBJ databases">
        <authorList>
            <consortium name="Wellcome Sanger Institute Data Sharing"/>
        </authorList>
    </citation>
    <scope>NUCLEOTIDE SEQUENCE [LARGE SCALE GENOMIC DNA]</scope>
</reference>
<sequence length="167" mass="18586">MSVTVHQITIATDPETSYFLRVDWAKDVGAGFTLALSEGRSAWIGEVSEDDVSREANDMGVTRERYVEDLRQVLTLSKGGGGGDKQDFSFQLSPDHCRLTYQKISGDISVSKGVGSVELQPSPEPLELTREMISQSLKLSTDLEIENSQLQEENSRLKQEHQQILIK</sequence>
<dbReference type="Proteomes" id="UP000694680">
    <property type="component" value="Chromosome 9"/>
</dbReference>
<keyword evidence="4" id="KW-0234">DNA repair</keyword>
<dbReference type="AlphaFoldDB" id="A0A8C5I7S4"/>
<keyword evidence="3" id="KW-0233">DNA recombination</keyword>
<keyword evidence="11" id="KW-1185">Reference proteome</keyword>
<evidence type="ECO:0008006" key="12">
    <source>
        <dbReference type="Google" id="ProtNLM"/>
    </source>
</evidence>
<dbReference type="Ensembl" id="ENSGWIT00000060210.1">
    <property type="protein sequence ID" value="ENSGWIP00000055938.1"/>
    <property type="gene ID" value="ENSGWIG00000026572.1"/>
</dbReference>
<evidence type="ECO:0000256" key="1">
    <source>
        <dbReference type="ARBA" id="ARBA00004123"/>
    </source>
</evidence>
<comment type="similarity">
    <text evidence="6">Belongs to the XRCC4-XLF family. XRCC4 subfamily.</text>
</comment>
<evidence type="ECO:0000313" key="11">
    <source>
        <dbReference type="Proteomes" id="UP000694680"/>
    </source>
</evidence>
<dbReference type="Pfam" id="PF21924">
    <property type="entry name" value="XRCC4_CC"/>
    <property type="match status" value="1"/>
</dbReference>
<evidence type="ECO:0000256" key="4">
    <source>
        <dbReference type="ARBA" id="ARBA00023204"/>
    </source>
</evidence>
<dbReference type="GO" id="GO:0005958">
    <property type="term" value="C:DNA-dependent protein kinase-DNA ligase 4 complex"/>
    <property type="evidence" value="ECO:0007669"/>
    <property type="project" value="TreeGrafter"/>
</dbReference>
<dbReference type="Pfam" id="PF06632">
    <property type="entry name" value="XRCC4"/>
    <property type="match status" value="1"/>
</dbReference>
<proteinExistence type="inferred from homology"/>
<evidence type="ECO:0000256" key="5">
    <source>
        <dbReference type="ARBA" id="ARBA00023242"/>
    </source>
</evidence>
<dbReference type="SUPFAM" id="SSF58022">
    <property type="entry name" value="XRCC4, C-terminal oligomerization domain"/>
    <property type="match status" value="1"/>
</dbReference>
<dbReference type="SUPFAM" id="SSF50809">
    <property type="entry name" value="XRCC4, N-terminal domain"/>
    <property type="match status" value="1"/>
</dbReference>
<dbReference type="Gene3D" id="1.20.5.370">
    <property type="match status" value="1"/>
</dbReference>
<dbReference type="GO" id="GO:0032807">
    <property type="term" value="C:DNA ligase IV complex"/>
    <property type="evidence" value="ECO:0007669"/>
    <property type="project" value="TreeGrafter"/>
</dbReference>
<reference evidence="10" key="3">
    <citation type="submission" date="2025-09" db="UniProtKB">
        <authorList>
            <consortium name="Ensembl"/>
        </authorList>
    </citation>
    <scope>IDENTIFICATION</scope>
</reference>
<dbReference type="InterPro" id="IPR014751">
    <property type="entry name" value="XRCC4-like_C"/>
</dbReference>
<dbReference type="InterPro" id="IPR010585">
    <property type="entry name" value="DNA_repair_prot_XRCC4"/>
</dbReference>
<name>A0A8C5I7S4_GOUWI</name>
<keyword evidence="7" id="KW-0175">Coiled coil</keyword>
<keyword evidence="2" id="KW-0227">DNA damage</keyword>
<evidence type="ECO:0000256" key="3">
    <source>
        <dbReference type="ARBA" id="ARBA00023172"/>
    </source>
</evidence>
<dbReference type="GO" id="GO:0006303">
    <property type="term" value="P:double-strand break repair via nonhomologous end joining"/>
    <property type="evidence" value="ECO:0007669"/>
    <property type="project" value="UniProtKB-ARBA"/>
</dbReference>
<reference evidence="10" key="2">
    <citation type="submission" date="2025-08" db="UniProtKB">
        <authorList>
            <consortium name="Ensembl"/>
        </authorList>
    </citation>
    <scope>IDENTIFICATION</scope>
</reference>
<keyword evidence="5" id="KW-0539">Nucleus</keyword>
<feature type="domain" description="XRCC4 coiled-coil" evidence="9">
    <location>
        <begin position="124"/>
        <end position="164"/>
    </location>
</feature>
<dbReference type="GO" id="GO:0010165">
    <property type="term" value="P:response to X-ray"/>
    <property type="evidence" value="ECO:0007669"/>
    <property type="project" value="TreeGrafter"/>
</dbReference>
<dbReference type="Gene3D" id="2.170.210.10">
    <property type="entry name" value="DNA double-strand break repair and VJ recombination XRCC4, N-terminal"/>
    <property type="match status" value="1"/>
</dbReference>
<feature type="coiled-coil region" evidence="7">
    <location>
        <begin position="140"/>
        <end position="167"/>
    </location>
</feature>
<dbReference type="PANTHER" id="PTHR28559">
    <property type="entry name" value="DNA REPAIR PROTEIN XRCC4"/>
    <property type="match status" value="1"/>
</dbReference>
<evidence type="ECO:0000259" key="9">
    <source>
        <dbReference type="Pfam" id="PF21924"/>
    </source>
</evidence>
<dbReference type="InterPro" id="IPR053961">
    <property type="entry name" value="XRCC4_N"/>
</dbReference>
<evidence type="ECO:0000256" key="2">
    <source>
        <dbReference type="ARBA" id="ARBA00022763"/>
    </source>
</evidence>
<evidence type="ECO:0000259" key="8">
    <source>
        <dbReference type="Pfam" id="PF06632"/>
    </source>
</evidence>
<accession>A0A8C5I7S4</accession>
<dbReference type="GO" id="GO:0033152">
    <property type="term" value="P:immunoglobulin V(D)J recombination"/>
    <property type="evidence" value="ECO:0007669"/>
    <property type="project" value="TreeGrafter"/>
</dbReference>
<dbReference type="InterPro" id="IPR009089">
    <property type="entry name" value="XRCC4_N_sf"/>
</dbReference>
<dbReference type="PANTHER" id="PTHR28559:SF1">
    <property type="entry name" value="DNA REPAIR PROTEIN XRCC4"/>
    <property type="match status" value="1"/>
</dbReference>
<organism evidence="10 11">
    <name type="scientific">Gouania willdenowi</name>
    <name type="common">Blunt-snouted clingfish</name>
    <name type="synonym">Lepadogaster willdenowi</name>
    <dbReference type="NCBI Taxonomy" id="441366"/>
    <lineage>
        <taxon>Eukaryota</taxon>
        <taxon>Metazoa</taxon>
        <taxon>Chordata</taxon>
        <taxon>Craniata</taxon>
        <taxon>Vertebrata</taxon>
        <taxon>Euteleostomi</taxon>
        <taxon>Actinopterygii</taxon>
        <taxon>Neopterygii</taxon>
        <taxon>Teleostei</taxon>
        <taxon>Neoteleostei</taxon>
        <taxon>Acanthomorphata</taxon>
        <taxon>Ovalentaria</taxon>
        <taxon>Blenniimorphae</taxon>
        <taxon>Blenniiformes</taxon>
        <taxon>Gobiesocoidei</taxon>
        <taxon>Gobiesocidae</taxon>
        <taxon>Gobiesocinae</taxon>
        <taxon>Gouania</taxon>
    </lineage>
</organism>